<dbReference type="HAMAP" id="MF_01569">
    <property type="entry name" value="Pro_tRNA_synth_type1"/>
    <property type="match status" value="1"/>
</dbReference>
<keyword evidence="7 12" id="KW-0648">Protein biosynthesis</keyword>
<dbReference type="STRING" id="351605.Gura_2798"/>
<keyword evidence="15" id="KW-1185">Reference proteome</keyword>
<protein>
    <recommendedName>
        <fullName evidence="12">Proline--tRNA ligase</fullName>
        <ecNumber evidence="12">6.1.1.15</ecNumber>
    </recommendedName>
    <alternativeName>
        <fullName evidence="12">Prolyl-tRNA synthetase</fullName>
        <shortName evidence="12">ProRS</shortName>
    </alternativeName>
</protein>
<evidence type="ECO:0000256" key="8">
    <source>
        <dbReference type="ARBA" id="ARBA00023146"/>
    </source>
</evidence>
<evidence type="ECO:0000256" key="1">
    <source>
        <dbReference type="ARBA" id="ARBA00004496"/>
    </source>
</evidence>
<comment type="subunit">
    <text evidence="2 12">Homodimer.</text>
</comment>
<dbReference type="AlphaFoldDB" id="A5G5A3"/>
<evidence type="ECO:0000313" key="14">
    <source>
        <dbReference type="EMBL" id="ABQ26971.1"/>
    </source>
</evidence>
<reference evidence="14 15" key="1">
    <citation type="submission" date="2007-05" db="EMBL/GenBank/DDBJ databases">
        <title>Complete sequence of Geobacter uraniireducens Rf4.</title>
        <authorList>
            <consortium name="US DOE Joint Genome Institute"/>
            <person name="Copeland A."/>
            <person name="Lucas S."/>
            <person name="Lapidus A."/>
            <person name="Barry K."/>
            <person name="Detter J.C."/>
            <person name="Glavina del Rio T."/>
            <person name="Hammon N."/>
            <person name="Israni S."/>
            <person name="Dalin E."/>
            <person name="Tice H."/>
            <person name="Pitluck S."/>
            <person name="Chertkov O."/>
            <person name="Brettin T."/>
            <person name="Bruce D."/>
            <person name="Han C."/>
            <person name="Schmutz J."/>
            <person name="Larimer F."/>
            <person name="Land M."/>
            <person name="Hauser L."/>
            <person name="Kyrpides N."/>
            <person name="Mikhailova N."/>
            <person name="Shelobolina E."/>
            <person name="Aklujkar M."/>
            <person name="Lovley D."/>
            <person name="Richardson P."/>
        </authorList>
    </citation>
    <scope>NUCLEOTIDE SEQUENCE [LARGE SCALE GENOMIC DNA]</scope>
    <source>
        <strain evidence="14 15">Rf4</strain>
    </source>
</reference>
<dbReference type="KEGG" id="gur:Gura_2798"/>
<comment type="function">
    <text evidence="10 12">Catalyzes the attachment of proline to tRNA(Pro) in a two-step reaction: proline is first activated by ATP to form Pro-AMP and then transferred to the acceptor end of tRNA(Pro). As ProRS can inadvertently accommodate and process non-cognate amino acids such as alanine and cysteine, to avoid such errors it has two additional distinct editing activities against alanine. One activity is designated as 'pretransfer' editing and involves the tRNA(Pro)-independent hydrolysis of activated Ala-AMP. The other activity is designated 'posttransfer' editing and involves deacylation of mischarged Ala-tRNA(Pro). The misacylated Cys-tRNA(Pro) is not edited by ProRS.</text>
</comment>
<dbReference type="NCBIfam" id="TIGR00409">
    <property type="entry name" value="proS_fam_II"/>
    <property type="match status" value="1"/>
</dbReference>
<evidence type="ECO:0000313" key="15">
    <source>
        <dbReference type="Proteomes" id="UP000006695"/>
    </source>
</evidence>
<sequence length="585" mass="64876">MVCAPVLIRKKESIMRYSQYFIPTVKETPSDAEVISHQLMLRAGMIRKLAAGVYNYLPLGLRSIRKVENIVREEMNRAGAIELLMPTVQPAELWQESGRWEQYGKELLRFKDRKDTEFCMGPTHEEVITDLVRREVKSYRQLPINLYQIQGKFRDEIRPRFGLMRGREFIMKDAYSFDVNEKAADISYDKMYQAYRRIFERCGLRFRAVEADTGSIGGSYSHEFMVLAESGEDAIVSCTACDYAANVEKAEARQSGAADHAEPRTLEKVATPDKKSIEEVAGFLDVHASSLVKTLVLLADNEPVVALLRGDHELNEIKLKNLLGCDLLEMAGDDVVMKVTGAPTGFAGPVGLGVKIIADLAVQGMKNFVTGANAKDLHLKNVNLERDFTVSSFADIRNVVLGDPCPRCDSGTLEMWRGIEVGHVFKLGTKYSKAMKATYLDADGKEQIIFMGCYGIGIGRTVAACIEQNHDDNGIIFPLPIAPFHCIISALNMKEEPVRDSSEAIYAQLAAAGVEVLLDDRDERPGFKFKDADLIGIPLRIVVGSKNLADGKVELKNRKTGDVELLSIADAVEKVKAAVGEALKQ</sequence>
<dbReference type="FunFam" id="3.30.930.10:FF:000065">
    <property type="entry name" value="Proline--tRNA ligase"/>
    <property type="match status" value="1"/>
</dbReference>
<dbReference type="InterPro" id="IPR050062">
    <property type="entry name" value="Pro-tRNA_synthetase"/>
</dbReference>
<dbReference type="InterPro" id="IPR007214">
    <property type="entry name" value="YbaK/aa-tRNA-synth-assoc-dom"/>
</dbReference>
<dbReference type="InterPro" id="IPR004154">
    <property type="entry name" value="Anticodon-bd"/>
</dbReference>
<feature type="domain" description="Aminoacyl-transfer RNA synthetases class-II family profile" evidence="13">
    <location>
        <begin position="52"/>
        <end position="478"/>
    </location>
</feature>
<evidence type="ECO:0000256" key="10">
    <source>
        <dbReference type="ARBA" id="ARBA00053664"/>
    </source>
</evidence>
<dbReference type="FunFam" id="3.40.50.800:FF:000011">
    <property type="entry name" value="Proline--tRNA ligase"/>
    <property type="match status" value="1"/>
</dbReference>
<evidence type="ECO:0000256" key="9">
    <source>
        <dbReference type="ARBA" id="ARBA00047671"/>
    </source>
</evidence>
<accession>A5G5A3</accession>
<dbReference type="EC" id="6.1.1.15" evidence="12"/>
<evidence type="ECO:0000256" key="2">
    <source>
        <dbReference type="ARBA" id="ARBA00011738"/>
    </source>
</evidence>
<dbReference type="PRINTS" id="PR01046">
    <property type="entry name" value="TRNASYNTHPRO"/>
</dbReference>
<keyword evidence="5 12" id="KW-0547">Nucleotide-binding</keyword>
<dbReference type="Gene3D" id="3.30.930.10">
    <property type="entry name" value="Bira Bifunctional Protein, Domain 2"/>
    <property type="match status" value="2"/>
</dbReference>
<dbReference type="FunFam" id="3.30.930.10:FF:000043">
    <property type="entry name" value="Proline--tRNA ligase"/>
    <property type="match status" value="1"/>
</dbReference>
<dbReference type="InterPro" id="IPR004500">
    <property type="entry name" value="Pro-tRNA-synth_IIa_bac-type"/>
</dbReference>
<dbReference type="EMBL" id="CP000698">
    <property type="protein sequence ID" value="ABQ26971.1"/>
    <property type="molecule type" value="Genomic_DNA"/>
</dbReference>
<gene>
    <name evidence="12" type="primary">proS</name>
    <name evidence="14" type="ordered locus">Gura_2798</name>
</gene>
<dbReference type="Gene3D" id="3.40.50.800">
    <property type="entry name" value="Anticodon-binding domain"/>
    <property type="match status" value="1"/>
</dbReference>
<dbReference type="HOGENOM" id="CLU_016739_0_0_7"/>
<dbReference type="InterPro" id="IPR045864">
    <property type="entry name" value="aa-tRNA-synth_II/BPL/LPL"/>
</dbReference>
<dbReference type="Pfam" id="PF04073">
    <property type="entry name" value="tRNA_edit"/>
    <property type="match status" value="1"/>
</dbReference>
<evidence type="ECO:0000256" key="12">
    <source>
        <dbReference type="HAMAP-Rule" id="MF_01569"/>
    </source>
</evidence>
<dbReference type="GO" id="GO:0006433">
    <property type="term" value="P:prolyl-tRNA aminoacylation"/>
    <property type="evidence" value="ECO:0007669"/>
    <property type="project" value="UniProtKB-UniRule"/>
</dbReference>
<dbReference type="GO" id="GO:0005829">
    <property type="term" value="C:cytosol"/>
    <property type="evidence" value="ECO:0007669"/>
    <property type="project" value="TreeGrafter"/>
</dbReference>
<dbReference type="Pfam" id="PF00587">
    <property type="entry name" value="tRNA-synt_2b"/>
    <property type="match status" value="1"/>
</dbReference>
<evidence type="ECO:0000256" key="6">
    <source>
        <dbReference type="ARBA" id="ARBA00022840"/>
    </source>
</evidence>
<dbReference type="InterPro" id="IPR002316">
    <property type="entry name" value="Pro-tRNA-ligase_IIa"/>
</dbReference>
<evidence type="ECO:0000256" key="11">
    <source>
        <dbReference type="ARBA" id="ARBA00060755"/>
    </source>
</evidence>
<comment type="catalytic activity">
    <reaction evidence="9 12">
        <text>tRNA(Pro) + L-proline + ATP = L-prolyl-tRNA(Pro) + AMP + diphosphate</text>
        <dbReference type="Rhea" id="RHEA:14305"/>
        <dbReference type="Rhea" id="RHEA-COMP:9700"/>
        <dbReference type="Rhea" id="RHEA-COMP:9702"/>
        <dbReference type="ChEBI" id="CHEBI:30616"/>
        <dbReference type="ChEBI" id="CHEBI:33019"/>
        <dbReference type="ChEBI" id="CHEBI:60039"/>
        <dbReference type="ChEBI" id="CHEBI:78442"/>
        <dbReference type="ChEBI" id="CHEBI:78532"/>
        <dbReference type="ChEBI" id="CHEBI:456215"/>
        <dbReference type="EC" id="6.1.1.15"/>
    </reaction>
</comment>
<keyword evidence="3 12" id="KW-0963">Cytoplasm</keyword>
<dbReference type="Gene3D" id="3.90.960.10">
    <property type="entry name" value="YbaK/aminoacyl-tRNA synthetase-associated domain"/>
    <property type="match status" value="1"/>
</dbReference>
<comment type="subcellular location">
    <subcellularLocation>
        <location evidence="1 12">Cytoplasm</location>
    </subcellularLocation>
</comment>
<dbReference type="Proteomes" id="UP000006695">
    <property type="component" value="Chromosome"/>
</dbReference>
<name>A5G5A3_GEOUR</name>
<dbReference type="SUPFAM" id="SSF55681">
    <property type="entry name" value="Class II aaRS and biotin synthetases"/>
    <property type="match status" value="1"/>
</dbReference>
<dbReference type="GO" id="GO:0005524">
    <property type="term" value="F:ATP binding"/>
    <property type="evidence" value="ECO:0007669"/>
    <property type="project" value="UniProtKB-UniRule"/>
</dbReference>
<dbReference type="CDD" id="cd00861">
    <property type="entry name" value="ProRS_anticodon_short"/>
    <property type="match status" value="1"/>
</dbReference>
<proteinExistence type="inferred from homology"/>
<keyword evidence="6 12" id="KW-0067">ATP-binding</keyword>
<dbReference type="InterPro" id="IPR002314">
    <property type="entry name" value="aa-tRNA-synt_IIb"/>
</dbReference>
<evidence type="ECO:0000256" key="7">
    <source>
        <dbReference type="ARBA" id="ARBA00022917"/>
    </source>
</evidence>
<dbReference type="PIRSF" id="PIRSF001535">
    <property type="entry name" value="ProRS_1"/>
    <property type="match status" value="1"/>
</dbReference>
<dbReference type="InterPro" id="IPR023717">
    <property type="entry name" value="Pro-tRNA-Synthase_IIa_type1"/>
</dbReference>
<dbReference type="InterPro" id="IPR006195">
    <property type="entry name" value="aa-tRNA-synth_II"/>
</dbReference>
<evidence type="ECO:0000259" key="13">
    <source>
        <dbReference type="PROSITE" id="PS50862"/>
    </source>
</evidence>
<dbReference type="InterPro" id="IPR033730">
    <property type="entry name" value="ProRS_core_prok"/>
</dbReference>
<dbReference type="GO" id="GO:0004827">
    <property type="term" value="F:proline-tRNA ligase activity"/>
    <property type="evidence" value="ECO:0007669"/>
    <property type="project" value="UniProtKB-UniRule"/>
</dbReference>
<keyword evidence="4 12" id="KW-0436">Ligase</keyword>
<organism evidence="14 15">
    <name type="scientific">Geotalea uraniireducens (strain Rf4)</name>
    <name type="common">Geobacter uraniireducens</name>
    <dbReference type="NCBI Taxonomy" id="351605"/>
    <lineage>
        <taxon>Bacteria</taxon>
        <taxon>Pseudomonadati</taxon>
        <taxon>Thermodesulfobacteriota</taxon>
        <taxon>Desulfuromonadia</taxon>
        <taxon>Geobacterales</taxon>
        <taxon>Geobacteraceae</taxon>
        <taxon>Geotalea</taxon>
    </lineage>
</organism>
<dbReference type="Pfam" id="PF03129">
    <property type="entry name" value="HGTP_anticodon"/>
    <property type="match status" value="1"/>
</dbReference>
<evidence type="ECO:0000256" key="3">
    <source>
        <dbReference type="ARBA" id="ARBA00022490"/>
    </source>
</evidence>
<evidence type="ECO:0000256" key="4">
    <source>
        <dbReference type="ARBA" id="ARBA00022598"/>
    </source>
</evidence>
<dbReference type="InterPro" id="IPR036621">
    <property type="entry name" value="Anticodon-bd_dom_sf"/>
</dbReference>
<comment type="domain">
    <text evidence="12">Consists of three domains: the N-terminal catalytic domain, the editing domain and the C-terminal anticodon-binding domain.</text>
</comment>
<dbReference type="InterPro" id="IPR044140">
    <property type="entry name" value="ProRS_anticodon_short"/>
</dbReference>
<dbReference type="CDD" id="cd00779">
    <property type="entry name" value="ProRS_core_prok"/>
    <property type="match status" value="1"/>
</dbReference>
<dbReference type="NCBIfam" id="NF006625">
    <property type="entry name" value="PRK09194.1"/>
    <property type="match status" value="1"/>
</dbReference>
<dbReference type="PANTHER" id="PTHR42753">
    <property type="entry name" value="MITOCHONDRIAL RIBOSOME PROTEIN L39/PROLYL-TRNA LIGASE FAMILY MEMBER"/>
    <property type="match status" value="1"/>
</dbReference>
<dbReference type="SUPFAM" id="SSF55826">
    <property type="entry name" value="YbaK/ProRS associated domain"/>
    <property type="match status" value="1"/>
</dbReference>
<dbReference type="CDD" id="cd04334">
    <property type="entry name" value="ProRS-INS"/>
    <property type="match status" value="1"/>
</dbReference>
<dbReference type="PROSITE" id="PS50862">
    <property type="entry name" value="AA_TRNA_LIGASE_II"/>
    <property type="match status" value="1"/>
</dbReference>
<dbReference type="GO" id="GO:0002161">
    <property type="term" value="F:aminoacyl-tRNA deacylase activity"/>
    <property type="evidence" value="ECO:0007669"/>
    <property type="project" value="InterPro"/>
</dbReference>
<evidence type="ECO:0000256" key="5">
    <source>
        <dbReference type="ARBA" id="ARBA00022741"/>
    </source>
</evidence>
<dbReference type="PANTHER" id="PTHR42753:SF2">
    <property type="entry name" value="PROLINE--TRNA LIGASE"/>
    <property type="match status" value="1"/>
</dbReference>
<keyword evidence="8 12" id="KW-0030">Aminoacyl-tRNA synthetase</keyword>
<comment type="similarity">
    <text evidence="11 12">Belongs to the class-II aminoacyl-tRNA synthetase family. ProS type 1 subfamily.</text>
</comment>
<dbReference type="SUPFAM" id="SSF52954">
    <property type="entry name" value="Class II aaRS ABD-related"/>
    <property type="match status" value="1"/>
</dbReference>
<dbReference type="InterPro" id="IPR036754">
    <property type="entry name" value="YbaK/aa-tRNA-synt-asso_dom_sf"/>
</dbReference>